<dbReference type="PANTHER" id="PTHR34220:SF7">
    <property type="entry name" value="SENSOR HISTIDINE KINASE YPDA"/>
    <property type="match status" value="1"/>
</dbReference>
<dbReference type="SUPFAM" id="SSF55874">
    <property type="entry name" value="ATPase domain of HSP90 chaperone/DNA topoisomerase II/histidine kinase"/>
    <property type="match status" value="1"/>
</dbReference>
<dbReference type="Pfam" id="PF06580">
    <property type="entry name" value="His_kinase"/>
    <property type="match status" value="1"/>
</dbReference>
<dbReference type="GO" id="GO:0000155">
    <property type="term" value="F:phosphorelay sensor kinase activity"/>
    <property type="evidence" value="ECO:0007669"/>
    <property type="project" value="InterPro"/>
</dbReference>
<keyword evidence="1" id="KW-0472">Membrane</keyword>
<evidence type="ECO:0000313" key="4">
    <source>
        <dbReference type="Proteomes" id="UP000223913"/>
    </source>
</evidence>
<dbReference type="Proteomes" id="UP000223913">
    <property type="component" value="Unassembled WGS sequence"/>
</dbReference>
<dbReference type="EMBL" id="PDUD01000022">
    <property type="protein sequence ID" value="PHN05315.1"/>
    <property type="molecule type" value="Genomic_DNA"/>
</dbReference>
<dbReference type="InterPro" id="IPR010559">
    <property type="entry name" value="Sig_transdc_His_kin_internal"/>
</dbReference>
<accession>A0A2D0NA02</accession>
<evidence type="ECO:0000256" key="1">
    <source>
        <dbReference type="SAM" id="Phobius"/>
    </source>
</evidence>
<organism evidence="3 4">
    <name type="scientific">Flavilitoribacter nigricans (strain ATCC 23147 / DSM 23189 / NBRC 102662 / NCIMB 1420 / SS-2)</name>
    <name type="common">Lewinella nigricans</name>
    <dbReference type="NCBI Taxonomy" id="1122177"/>
    <lineage>
        <taxon>Bacteria</taxon>
        <taxon>Pseudomonadati</taxon>
        <taxon>Bacteroidota</taxon>
        <taxon>Saprospiria</taxon>
        <taxon>Saprospirales</taxon>
        <taxon>Lewinellaceae</taxon>
        <taxon>Flavilitoribacter</taxon>
    </lineage>
</organism>
<name>A0A2D0NA02_FLAN2</name>
<evidence type="ECO:0000313" key="3">
    <source>
        <dbReference type="EMBL" id="PHN05315.1"/>
    </source>
</evidence>
<comment type="caution">
    <text evidence="3">The sequence shown here is derived from an EMBL/GenBank/DDBJ whole genome shotgun (WGS) entry which is preliminary data.</text>
</comment>
<dbReference type="GO" id="GO:0016020">
    <property type="term" value="C:membrane"/>
    <property type="evidence" value="ECO:0007669"/>
    <property type="project" value="InterPro"/>
</dbReference>
<feature type="domain" description="Histidine kinase" evidence="2">
    <location>
        <begin position="270"/>
        <end position="366"/>
    </location>
</feature>
<dbReference type="Pfam" id="PF02518">
    <property type="entry name" value="HATPase_c"/>
    <property type="match status" value="1"/>
</dbReference>
<feature type="transmembrane region" description="Helical" evidence="1">
    <location>
        <begin position="84"/>
        <end position="104"/>
    </location>
</feature>
<keyword evidence="1" id="KW-1133">Transmembrane helix</keyword>
<dbReference type="InterPro" id="IPR036890">
    <property type="entry name" value="HATPase_C_sf"/>
</dbReference>
<feature type="transmembrane region" description="Helical" evidence="1">
    <location>
        <begin position="55"/>
        <end position="72"/>
    </location>
</feature>
<dbReference type="PROSITE" id="PS50109">
    <property type="entry name" value="HIS_KIN"/>
    <property type="match status" value="1"/>
</dbReference>
<dbReference type="RefSeq" id="WP_099151367.1">
    <property type="nucleotide sequence ID" value="NZ_PDUD01000022.1"/>
</dbReference>
<protein>
    <recommendedName>
        <fullName evidence="2">Histidine kinase domain-containing protein</fullName>
    </recommendedName>
</protein>
<sequence length="384" mass="44209">MQGQVKKTGGSDLKLILVLTAVFTLSQVTTFFRIYAQHQMDGVPLDWGGAIWDRFLAWIIGFIFLVAIVITTRRYLLEKKSWPLTIGIHLFIAAVVSFIWYVTLISISKLFGPTNGEAFANFDLLYWFFMNFDKLFLLYLCTAIITYAYYYVQRDRDNRINRSKMENQLLEARLKMLQSQLHPHFLFNTLNSITSLMDVDIHKAKIMTVDLADLLRHVLAHKDVQLINLDDELAILSKYVDIEKTRFSDDLEINWHLEGDFKRVQIPSMLLQPLVENSIKHGFSRQHPSLRIDIRLKRLKDRLQVIIEDNGQGIPQQEAGTIFETGTGIQNTQQRLESIYGDQQVFSVTNKPEGGVMNLIEIPLALSVQSPLTEVSRSREVLTS</sequence>
<feature type="transmembrane region" description="Helical" evidence="1">
    <location>
        <begin position="124"/>
        <end position="152"/>
    </location>
</feature>
<evidence type="ECO:0000259" key="2">
    <source>
        <dbReference type="PROSITE" id="PS50109"/>
    </source>
</evidence>
<dbReference type="OrthoDB" id="9809908at2"/>
<feature type="transmembrane region" description="Helical" evidence="1">
    <location>
        <begin position="12"/>
        <end position="35"/>
    </location>
</feature>
<dbReference type="AlphaFoldDB" id="A0A2D0NA02"/>
<dbReference type="Gene3D" id="3.30.565.10">
    <property type="entry name" value="Histidine kinase-like ATPase, C-terminal domain"/>
    <property type="match status" value="1"/>
</dbReference>
<dbReference type="InterPro" id="IPR050640">
    <property type="entry name" value="Bact_2-comp_sensor_kinase"/>
</dbReference>
<reference evidence="3 4" key="1">
    <citation type="submission" date="2017-10" db="EMBL/GenBank/DDBJ databases">
        <title>The draft genome sequence of Lewinella nigricans NBRC 102662.</title>
        <authorList>
            <person name="Wang K."/>
        </authorList>
    </citation>
    <scope>NUCLEOTIDE SEQUENCE [LARGE SCALE GENOMIC DNA]</scope>
    <source>
        <strain evidence="3 4">NBRC 102662</strain>
    </source>
</reference>
<keyword evidence="1" id="KW-0812">Transmembrane</keyword>
<proteinExistence type="predicted"/>
<keyword evidence="4" id="KW-1185">Reference proteome</keyword>
<dbReference type="PANTHER" id="PTHR34220">
    <property type="entry name" value="SENSOR HISTIDINE KINASE YPDA"/>
    <property type="match status" value="1"/>
</dbReference>
<dbReference type="InterPro" id="IPR003594">
    <property type="entry name" value="HATPase_dom"/>
</dbReference>
<dbReference type="InterPro" id="IPR005467">
    <property type="entry name" value="His_kinase_dom"/>
</dbReference>
<gene>
    <name evidence="3" type="ORF">CRP01_17520</name>
</gene>